<dbReference type="InterPro" id="IPR048491">
    <property type="entry name" value="XMAP215_CLASP_TOG"/>
</dbReference>
<feature type="region of interest" description="Disordered" evidence="6">
    <location>
        <begin position="216"/>
        <end position="280"/>
    </location>
</feature>
<feature type="domain" description="TOG" evidence="7">
    <location>
        <begin position="2"/>
        <end position="221"/>
    </location>
</feature>
<dbReference type="Pfam" id="PF21041">
    <property type="entry name" value="XMAP215_CLASP_TOG"/>
    <property type="match status" value="1"/>
</dbReference>
<dbReference type="SMART" id="SM01349">
    <property type="entry name" value="TOG"/>
    <property type="match status" value="1"/>
</dbReference>
<dbReference type="GO" id="GO:0005881">
    <property type="term" value="C:cytoplasmic microtubule"/>
    <property type="evidence" value="ECO:0007669"/>
    <property type="project" value="TreeGrafter"/>
</dbReference>
<sequence length="468" mass="51374">MEALIQELRSKDTKTKLSAVQHVQDTLERQELSRDDLANLIEALLPLFKDNSAKVSQGALQGLILATQRAGEYFKPHVNSVLSALVERLGDSKAAVRDAGRELLLSIMEVATPGAVVEKVAGAWVHKNWRVREEIARAAAEAMAVFGMASFNLHKDLLPQASKLLEDSQGSVRESAVFCLEEIYRQLGPAILDHLQKHSIRPAKLKELSSRFSSIQANVDAADSPSHRAASPPKPAQVNTKPSMALARTPASAGARPQSGKPRSPPATSSGRPSMLDAGTVAKARNVKPIRVHSEREMEREFQAIAKGLQPENDWQARIALLERIEGMVLGAGGEYDSLPSLLRTLRDAIIAQLVDRRSAVVKQACQLLIFLASYVGHDIDSLVEFSLPTLFKILPITVQIMTESADVCIHGLIHYLHNSRFVPKLTDAGIKDRDKKIRACCQEYLRRVLVEWGSADCWCCAFTHVSA</sequence>
<dbReference type="InterPro" id="IPR021133">
    <property type="entry name" value="HEAT_type_2"/>
</dbReference>
<evidence type="ECO:0000256" key="1">
    <source>
        <dbReference type="ARBA" id="ARBA00004245"/>
    </source>
</evidence>
<dbReference type="Pfam" id="PF12348">
    <property type="entry name" value="CLASP_N"/>
    <property type="match status" value="1"/>
</dbReference>
<proteinExistence type="predicted"/>
<accession>A0AAE0BT49</accession>
<evidence type="ECO:0000256" key="4">
    <source>
        <dbReference type="ARBA" id="ARBA00023212"/>
    </source>
</evidence>
<dbReference type="Gene3D" id="1.25.10.10">
    <property type="entry name" value="Leucine-rich Repeat Variant"/>
    <property type="match status" value="2"/>
</dbReference>
<dbReference type="PANTHER" id="PTHR21567:SF9">
    <property type="entry name" value="CLIP-ASSOCIATING PROTEIN"/>
    <property type="match status" value="1"/>
</dbReference>
<dbReference type="EMBL" id="LGRX02033431">
    <property type="protein sequence ID" value="KAK3241272.1"/>
    <property type="molecule type" value="Genomic_DNA"/>
</dbReference>
<feature type="repeat" description="HEAT" evidence="5">
    <location>
        <begin position="157"/>
        <end position="195"/>
    </location>
</feature>
<organism evidence="8 9">
    <name type="scientific">Cymbomonas tetramitiformis</name>
    <dbReference type="NCBI Taxonomy" id="36881"/>
    <lineage>
        <taxon>Eukaryota</taxon>
        <taxon>Viridiplantae</taxon>
        <taxon>Chlorophyta</taxon>
        <taxon>Pyramimonadophyceae</taxon>
        <taxon>Pyramimonadales</taxon>
        <taxon>Pyramimonadaceae</taxon>
        <taxon>Cymbomonas</taxon>
    </lineage>
</organism>
<evidence type="ECO:0000313" key="9">
    <source>
        <dbReference type="Proteomes" id="UP001190700"/>
    </source>
</evidence>
<evidence type="ECO:0000256" key="5">
    <source>
        <dbReference type="PROSITE-ProRule" id="PRU00103"/>
    </source>
</evidence>
<evidence type="ECO:0000256" key="6">
    <source>
        <dbReference type="SAM" id="MobiDB-lite"/>
    </source>
</evidence>
<protein>
    <recommendedName>
        <fullName evidence="7">TOG domain-containing protein</fullName>
    </recommendedName>
</protein>
<dbReference type="InterPro" id="IPR034085">
    <property type="entry name" value="TOG"/>
</dbReference>
<dbReference type="SUPFAM" id="SSF48371">
    <property type="entry name" value="ARM repeat"/>
    <property type="match status" value="1"/>
</dbReference>
<evidence type="ECO:0000259" key="7">
    <source>
        <dbReference type="SMART" id="SM01349"/>
    </source>
</evidence>
<dbReference type="GO" id="GO:1902903">
    <property type="term" value="P:regulation of supramolecular fiber organization"/>
    <property type="evidence" value="ECO:0007669"/>
    <property type="project" value="UniProtKB-ARBA"/>
</dbReference>
<dbReference type="GO" id="GO:0000226">
    <property type="term" value="P:microtubule cytoskeleton organization"/>
    <property type="evidence" value="ECO:0007669"/>
    <property type="project" value="TreeGrafter"/>
</dbReference>
<dbReference type="AlphaFoldDB" id="A0AAE0BT49"/>
<keyword evidence="9" id="KW-1185">Reference proteome</keyword>
<dbReference type="PANTHER" id="PTHR21567">
    <property type="entry name" value="CLASP"/>
    <property type="match status" value="1"/>
</dbReference>
<evidence type="ECO:0000256" key="3">
    <source>
        <dbReference type="ARBA" id="ARBA00022737"/>
    </source>
</evidence>
<evidence type="ECO:0000256" key="2">
    <source>
        <dbReference type="ARBA" id="ARBA00022490"/>
    </source>
</evidence>
<dbReference type="GO" id="GO:0031110">
    <property type="term" value="P:regulation of microtubule polymerization or depolymerization"/>
    <property type="evidence" value="ECO:0007669"/>
    <property type="project" value="UniProtKB-ARBA"/>
</dbReference>
<dbReference type="Proteomes" id="UP001190700">
    <property type="component" value="Unassembled WGS sequence"/>
</dbReference>
<comment type="subcellular location">
    <subcellularLocation>
        <location evidence="1">Cytoplasm</location>
        <location evidence="1">Cytoskeleton</location>
    </subcellularLocation>
</comment>
<name>A0AAE0BT49_9CHLO</name>
<dbReference type="InterPro" id="IPR016024">
    <property type="entry name" value="ARM-type_fold"/>
</dbReference>
<dbReference type="InterPro" id="IPR011989">
    <property type="entry name" value="ARM-like"/>
</dbReference>
<keyword evidence="4" id="KW-0206">Cytoskeleton</keyword>
<keyword evidence="2" id="KW-0963">Cytoplasm</keyword>
<dbReference type="GO" id="GO:0008017">
    <property type="term" value="F:microtubule binding"/>
    <property type="evidence" value="ECO:0007669"/>
    <property type="project" value="TreeGrafter"/>
</dbReference>
<comment type="caution">
    <text evidence="8">The sequence shown here is derived from an EMBL/GenBank/DDBJ whole genome shotgun (WGS) entry which is preliminary data.</text>
</comment>
<dbReference type="PROSITE" id="PS50077">
    <property type="entry name" value="HEAT_REPEAT"/>
    <property type="match status" value="1"/>
</dbReference>
<evidence type="ECO:0000313" key="8">
    <source>
        <dbReference type="EMBL" id="KAK3241272.1"/>
    </source>
</evidence>
<dbReference type="InterPro" id="IPR024395">
    <property type="entry name" value="CLASP_N_dom"/>
</dbReference>
<reference evidence="8 9" key="1">
    <citation type="journal article" date="2015" name="Genome Biol. Evol.">
        <title>Comparative Genomics of a Bacterivorous Green Alga Reveals Evolutionary Causalities and Consequences of Phago-Mixotrophic Mode of Nutrition.</title>
        <authorList>
            <person name="Burns J.A."/>
            <person name="Paasch A."/>
            <person name="Narechania A."/>
            <person name="Kim E."/>
        </authorList>
    </citation>
    <scope>NUCLEOTIDE SEQUENCE [LARGE SCALE GENOMIC DNA]</scope>
    <source>
        <strain evidence="8 9">PLY_AMNH</strain>
    </source>
</reference>
<keyword evidence="3" id="KW-0677">Repeat</keyword>
<gene>
    <name evidence="8" type="ORF">CYMTET_48942</name>
</gene>